<dbReference type="Pfam" id="PF01386">
    <property type="entry name" value="Ribosomal_L25p"/>
    <property type="match status" value="1"/>
</dbReference>
<feature type="compositionally biased region" description="Acidic residues" evidence="6">
    <location>
        <begin position="185"/>
        <end position="201"/>
    </location>
</feature>
<keyword evidence="10" id="KW-1185">Reference proteome</keyword>
<dbReference type="Pfam" id="PF14693">
    <property type="entry name" value="Ribosomal_TL5_C"/>
    <property type="match status" value="1"/>
</dbReference>
<name>A0ABP9CH78_9ACTN</name>
<comment type="function">
    <text evidence="5">This is one of the proteins that binds to the 5S RNA in the ribosome where it forms part of the central protuberance.</text>
</comment>
<comment type="caution">
    <text evidence="9">The sequence shown here is derived from an EMBL/GenBank/DDBJ whole genome shotgun (WGS) entry which is preliminary data.</text>
</comment>
<dbReference type="InterPro" id="IPR020057">
    <property type="entry name" value="Ribosomal_bL25_b-dom"/>
</dbReference>
<dbReference type="NCBIfam" id="TIGR00731">
    <property type="entry name" value="bL25_bact_ctc"/>
    <property type="match status" value="1"/>
</dbReference>
<evidence type="ECO:0000313" key="10">
    <source>
        <dbReference type="Proteomes" id="UP001500839"/>
    </source>
</evidence>
<comment type="subunit">
    <text evidence="5">Part of the 50S ribosomal subunit; part of the 5S rRNA/L5/L18/L25 subcomplex. Contacts the 5S rRNA. Binds to the 5S rRNA independently of L5 and L18.</text>
</comment>
<dbReference type="CDD" id="cd00495">
    <property type="entry name" value="Ribosomal_L25_TL5_CTC"/>
    <property type="match status" value="1"/>
</dbReference>
<dbReference type="PANTHER" id="PTHR33284">
    <property type="entry name" value="RIBOSOMAL PROTEIN L25/GLN-TRNA SYNTHETASE, ANTI-CODON-BINDING DOMAIN-CONTAINING PROTEIN"/>
    <property type="match status" value="1"/>
</dbReference>
<evidence type="ECO:0000259" key="7">
    <source>
        <dbReference type="Pfam" id="PF01386"/>
    </source>
</evidence>
<reference evidence="10" key="1">
    <citation type="journal article" date="2019" name="Int. J. Syst. Evol. Microbiol.">
        <title>The Global Catalogue of Microorganisms (GCM) 10K type strain sequencing project: providing services to taxonomists for standard genome sequencing and annotation.</title>
        <authorList>
            <consortium name="The Broad Institute Genomics Platform"/>
            <consortium name="The Broad Institute Genome Sequencing Center for Infectious Disease"/>
            <person name="Wu L."/>
            <person name="Ma J."/>
        </authorList>
    </citation>
    <scope>NUCLEOTIDE SEQUENCE [LARGE SCALE GENOMIC DNA]</scope>
    <source>
        <strain evidence="10">JCM 18542</strain>
    </source>
</reference>
<evidence type="ECO:0000256" key="3">
    <source>
        <dbReference type="ARBA" id="ARBA00022980"/>
    </source>
</evidence>
<keyword evidence="3 5" id="KW-0689">Ribosomal protein</keyword>
<dbReference type="Gene3D" id="2.40.240.10">
    <property type="entry name" value="Ribosomal Protein L25, Chain P"/>
    <property type="match status" value="1"/>
</dbReference>
<keyword evidence="1 5" id="KW-0699">rRNA-binding</keyword>
<keyword evidence="4 5" id="KW-0687">Ribonucleoprotein</keyword>
<evidence type="ECO:0000256" key="4">
    <source>
        <dbReference type="ARBA" id="ARBA00023274"/>
    </source>
</evidence>
<dbReference type="InterPro" id="IPR020056">
    <property type="entry name" value="Rbsml_bL25/Gln-tRNA_synth_N"/>
</dbReference>
<dbReference type="Proteomes" id="UP001500839">
    <property type="component" value="Unassembled WGS sequence"/>
</dbReference>
<dbReference type="InterPro" id="IPR037121">
    <property type="entry name" value="Ribosomal_bL25_C"/>
</dbReference>
<evidence type="ECO:0000259" key="8">
    <source>
        <dbReference type="Pfam" id="PF14693"/>
    </source>
</evidence>
<proteinExistence type="inferred from homology"/>
<sequence length="201" mass="21394">MADKLRIAATPRTEFGKGPSRRARREGLVPAVLYGHGADPIHLNLPSLEFAAVVRNHGTNAIVTLDIDGKEHMALTKEVRIHPVRNYIEHADLLTVKRGEKVVVEVPLVVTGEAAPGTIVFHEVTTLRLQADALSIPEEIEVSIEGAEVGAQVLAGDVQIPAGTELEDDAELLLVNVAEQRSAPDEDEAAAEGEAGEAAAE</sequence>
<dbReference type="PANTHER" id="PTHR33284:SF1">
    <property type="entry name" value="RIBOSOMAL PROTEIN L25_GLN-TRNA SYNTHETASE, ANTI-CODON-BINDING DOMAIN-CONTAINING PROTEIN"/>
    <property type="match status" value="1"/>
</dbReference>
<keyword evidence="2 5" id="KW-0694">RNA-binding</keyword>
<comment type="similarity">
    <text evidence="5">Belongs to the bacterial ribosomal protein bL25 family. CTC subfamily.</text>
</comment>
<evidence type="ECO:0000313" key="9">
    <source>
        <dbReference type="EMBL" id="GAA4811148.1"/>
    </source>
</evidence>
<dbReference type="SUPFAM" id="SSF50715">
    <property type="entry name" value="Ribosomal protein L25-like"/>
    <property type="match status" value="1"/>
</dbReference>
<accession>A0ABP9CH78</accession>
<feature type="domain" description="Large ribosomal subunit protein bL25 beta" evidence="8">
    <location>
        <begin position="101"/>
        <end position="180"/>
    </location>
</feature>
<dbReference type="InterPro" id="IPR011035">
    <property type="entry name" value="Ribosomal_bL25/Gln-tRNA_synth"/>
</dbReference>
<dbReference type="Gene3D" id="2.170.120.20">
    <property type="entry name" value="Ribosomal protein L25, beta domain"/>
    <property type="match status" value="1"/>
</dbReference>
<dbReference type="EMBL" id="BAABKQ010000001">
    <property type="protein sequence ID" value="GAA4811148.1"/>
    <property type="molecule type" value="Genomic_DNA"/>
</dbReference>
<dbReference type="RefSeq" id="WP_200172685.1">
    <property type="nucleotide sequence ID" value="NZ_BAABKQ010000001.1"/>
</dbReference>
<dbReference type="InterPro" id="IPR001021">
    <property type="entry name" value="Ribosomal_bL25_long"/>
</dbReference>
<dbReference type="NCBIfam" id="NF004131">
    <property type="entry name" value="PRK05618.2-1"/>
    <property type="match status" value="1"/>
</dbReference>
<dbReference type="GO" id="GO:0005840">
    <property type="term" value="C:ribosome"/>
    <property type="evidence" value="ECO:0007669"/>
    <property type="project" value="UniProtKB-KW"/>
</dbReference>
<gene>
    <name evidence="5" type="primary">rplY</name>
    <name evidence="5" type="synonym">ctc</name>
    <name evidence="9" type="ORF">GCM10023353_14600</name>
</gene>
<evidence type="ECO:0000256" key="5">
    <source>
        <dbReference type="HAMAP-Rule" id="MF_01334"/>
    </source>
</evidence>
<evidence type="ECO:0000256" key="1">
    <source>
        <dbReference type="ARBA" id="ARBA00022730"/>
    </source>
</evidence>
<evidence type="ECO:0000256" key="2">
    <source>
        <dbReference type="ARBA" id="ARBA00022884"/>
    </source>
</evidence>
<dbReference type="InterPro" id="IPR029751">
    <property type="entry name" value="Ribosomal_L25_dom"/>
</dbReference>
<protein>
    <recommendedName>
        <fullName evidence="5">Large ribosomal subunit protein bL25</fullName>
    </recommendedName>
    <alternativeName>
        <fullName evidence="5">General stress protein CTC</fullName>
    </alternativeName>
</protein>
<dbReference type="InterPro" id="IPR020930">
    <property type="entry name" value="Ribosomal_uL5_bac-type"/>
</dbReference>
<evidence type="ECO:0000256" key="6">
    <source>
        <dbReference type="SAM" id="MobiDB-lite"/>
    </source>
</evidence>
<feature type="region of interest" description="Disordered" evidence="6">
    <location>
        <begin position="179"/>
        <end position="201"/>
    </location>
</feature>
<feature type="domain" description="Large ribosomal subunit protein bL25 L25" evidence="7">
    <location>
        <begin position="7"/>
        <end position="93"/>
    </location>
</feature>
<organism evidence="9 10">
    <name type="scientific">Tomitella cavernea</name>
    <dbReference type="NCBI Taxonomy" id="1387982"/>
    <lineage>
        <taxon>Bacteria</taxon>
        <taxon>Bacillati</taxon>
        <taxon>Actinomycetota</taxon>
        <taxon>Actinomycetes</taxon>
        <taxon>Mycobacteriales</taxon>
        <taxon>Tomitella</taxon>
    </lineage>
</organism>
<dbReference type="HAMAP" id="MF_01334">
    <property type="entry name" value="Ribosomal_bL25_CTC"/>
    <property type="match status" value="1"/>
</dbReference>